<comment type="caution">
    <text evidence="3">The sequence shown here is derived from an EMBL/GenBank/DDBJ whole genome shotgun (WGS) entry which is preliminary data.</text>
</comment>
<dbReference type="Gene3D" id="3.30.900.10">
    <property type="entry name" value="HORMA domain"/>
    <property type="match status" value="1"/>
</dbReference>
<dbReference type="AlphaFoldDB" id="A0AAV7YVW3"/>
<feature type="region of interest" description="Disordered" evidence="1">
    <location>
        <begin position="364"/>
        <end position="420"/>
    </location>
</feature>
<evidence type="ECO:0000256" key="1">
    <source>
        <dbReference type="SAM" id="MobiDB-lite"/>
    </source>
</evidence>
<name>A0AAV7YVW3_9EUKA</name>
<dbReference type="EMBL" id="JANTQA010000047">
    <property type="protein sequence ID" value="KAJ3432836.1"/>
    <property type="molecule type" value="Genomic_DNA"/>
</dbReference>
<dbReference type="Pfam" id="PF10033">
    <property type="entry name" value="ATG13"/>
    <property type="match status" value="1"/>
</dbReference>
<feature type="region of interest" description="Disordered" evidence="1">
    <location>
        <begin position="587"/>
        <end position="609"/>
    </location>
</feature>
<feature type="compositionally biased region" description="Low complexity" evidence="1">
    <location>
        <begin position="595"/>
        <end position="609"/>
    </location>
</feature>
<dbReference type="InterPro" id="IPR036570">
    <property type="entry name" value="HORMA_dom_sf"/>
</dbReference>
<organism evidence="3 4">
    <name type="scientific">Anaeramoeba flamelloides</name>
    <dbReference type="NCBI Taxonomy" id="1746091"/>
    <lineage>
        <taxon>Eukaryota</taxon>
        <taxon>Metamonada</taxon>
        <taxon>Anaeramoebidae</taxon>
        <taxon>Anaeramoeba</taxon>
    </lineage>
</organism>
<feature type="region of interest" description="Disordered" evidence="1">
    <location>
        <begin position="32"/>
        <end position="80"/>
    </location>
</feature>
<dbReference type="GO" id="GO:1990316">
    <property type="term" value="C:Atg1/ULK1 kinase complex"/>
    <property type="evidence" value="ECO:0007669"/>
    <property type="project" value="InterPro"/>
</dbReference>
<dbReference type="Proteomes" id="UP001146793">
    <property type="component" value="Unassembled WGS sequence"/>
</dbReference>
<feature type="domain" description="Autophagy-related protein 13 N-terminal" evidence="2">
    <location>
        <begin position="183"/>
        <end position="382"/>
    </location>
</feature>
<sequence length="768" mass="90203">MSNLFPIILKSFFQTFANLVLISRERKQNWETTEKGKQNYKTTKKEKEKQNQKRKKNKDQKEFATKTKQKEIQDHKEQKGEEIKKRKNFFLPQIQKARTIELYLDEEYEVSIEAKVNVYLQKIPTQDQEFGRKKKLSPIYFKNNTTNSLFTTNSVSPTPSNLLSPIPFSIFEMEPFPDELNPYAKHISSISSSDMSNTSNSSSKSNSNSNSNSNNNTKSTGNELSNCTCCSSFDRCNCSSYSSLGNSQYLSSKNFPHSQTNTLDRNNTRPRPRPRSNSLAISTKRKEKEKRIILEKWRMYCSTTALSSSTDLKKLEFQLTILFRSMLSLLKALPAQKLFERQKQSKTSRFELITEITVDVDKVHKSRKKENNLPNNSQKETNNNKYFNGNVNNFSTKTENKSKYDHLSNQSNDFFKNNEKEKKKSKFDRITLSKIKNGNFNYITIQVDYIKKIENLYECMNPVKYIISNYLCSKKIKTKTKQLLKKKTSQIITRKKIVPKKKGKGKKKIKSYSDYRNHHQNKGFNFQNTNQTQIHYRIPRKKQSKSKPIRIRSNSNLNRDLFVYISPLDRPFTFTTGNDVTQKRIRSNQKSNPYTTQVSNQTQNNNNNQKQNIHHYQNWSSYPKFNNNLDQKIIANSLDINSQIQNEKRLPYHDVINDDVGSLINNAKFDLKCVNDQNDFIRIKNNSFPCIYDSDFESENKQQQQQLLSYKGKKKNIPLQKQILNQKYISKSTPRLQRFDKISNFTWSFGKILENLKELEQKCIYFHY</sequence>
<evidence type="ECO:0000259" key="2">
    <source>
        <dbReference type="Pfam" id="PF10033"/>
    </source>
</evidence>
<accession>A0AAV7YVW3</accession>
<feature type="region of interest" description="Disordered" evidence="1">
    <location>
        <begin position="191"/>
        <end position="218"/>
    </location>
</feature>
<protein>
    <recommendedName>
        <fullName evidence="2">Autophagy-related protein 13 N-terminal domain-containing protein</fullName>
    </recommendedName>
</protein>
<feature type="compositionally biased region" description="Basic and acidic residues" evidence="1">
    <location>
        <begin position="32"/>
        <end position="51"/>
    </location>
</feature>
<proteinExistence type="predicted"/>
<evidence type="ECO:0000313" key="3">
    <source>
        <dbReference type="EMBL" id="KAJ3432836.1"/>
    </source>
</evidence>
<gene>
    <name evidence="3" type="ORF">M0812_21779</name>
</gene>
<feature type="compositionally biased region" description="Basic and acidic residues" evidence="1">
    <location>
        <begin position="59"/>
        <end position="80"/>
    </location>
</feature>
<feature type="compositionally biased region" description="Polar residues" evidence="1">
    <location>
        <begin position="372"/>
        <end position="381"/>
    </location>
</feature>
<dbReference type="InterPro" id="IPR018731">
    <property type="entry name" value="Atg13_N"/>
</dbReference>
<dbReference type="GO" id="GO:0006914">
    <property type="term" value="P:autophagy"/>
    <property type="evidence" value="ECO:0007669"/>
    <property type="project" value="InterPro"/>
</dbReference>
<reference evidence="3" key="1">
    <citation type="submission" date="2022-08" db="EMBL/GenBank/DDBJ databases">
        <title>Novel sulphate-reducing endosymbionts in the free-living metamonad Anaeramoeba.</title>
        <authorList>
            <person name="Jerlstrom-Hultqvist J."/>
            <person name="Cepicka I."/>
            <person name="Gallot-Lavallee L."/>
            <person name="Salas-Leiva D."/>
            <person name="Curtis B.A."/>
            <person name="Zahonova K."/>
            <person name="Pipaliya S."/>
            <person name="Dacks J."/>
            <person name="Roger A.J."/>
        </authorList>
    </citation>
    <scope>NUCLEOTIDE SEQUENCE</scope>
    <source>
        <strain evidence="3">Busselton2</strain>
    </source>
</reference>
<evidence type="ECO:0000313" key="4">
    <source>
        <dbReference type="Proteomes" id="UP001146793"/>
    </source>
</evidence>
<feature type="region of interest" description="Disordered" evidence="1">
    <location>
        <begin position="252"/>
        <end position="285"/>
    </location>
</feature>
<feature type="compositionally biased region" description="Low complexity" evidence="1">
    <location>
        <begin position="383"/>
        <end position="393"/>
    </location>
</feature>